<reference evidence="2" key="1">
    <citation type="journal article" date="2014" name="Front. Microbiol.">
        <title>High frequency of phylogenetically diverse reductive dehalogenase-homologous genes in deep subseafloor sedimentary metagenomes.</title>
        <authorList>
            <person name="Kawai M."/>
            <person name="Futagami T."/>
            <person name="Toyoda A."/>
            <person name="Takaki Y."/>
            <person name="Nishi S."/>
            <person name="Hori S."/>
            <person name="Arai W."/>
            <person name="Tsubouchi T."/>
            <person name="Morono Y."/>
            <person name="Uchiyama I."/>
            <person name="Ito T."/>
            <person name="Fujiyama A."/>
            <person name="Inagaki F."/>
            <person name="Takami H."/>
        </authorList>
    </citation>
    <scope>NUCLEOTIDE SEQUENCE</scope>
    <source>
        <strain evidence="2">Expedition CK06-06</strain>
    </source>
</reference>
<feature type="region of interest" description="Disordered" evidence="1">
    <location>
        <begin position="57"/>
        <end position="76"/>
    </location>
</feature>
<dbReference type="EMBL" id="BARV01026395">
    <property type="protein sequence ID" value="GAI40433.1"/>
    <property type="molecule type" value="Genomic_DNA"/>
</dbReference>
<protein>
    <submittedName>
        <fullName evidence="2">Uncharacterized protein</fullName>
    </submittedName>
</protein>
<evidence type="ECO:0000256" key="1">
    <source>
        <dbReference type="SAM" id="MobiDB-lite"/>
    </source>
</evidence>
<proteinExistence type="predicted"/>
<evidence type="ECO:0000313" key="2">
    <source>
        <dbReference type="EMBL" id="GAI40433.1"/>
    </source>
</evidence>
<feature type="compositionally biased region" description="Polar residues" evidence="1">
    <location>
        <begin position="62"/>
        <end position="76"/>
    </location>
</feature>
<name>X1N9X5_9ZZZZ</name>
<accession>X1N9X5</accession>
<organism evidence="2">
    <name type="scientific">marine sediment metagenome</name>
    <dbReference type="NCBI Taxonomy" id="412755"/>
    <lineage>
        <taxon>unclassified sequences</taxon>
        <taxon>metagenomes</taxon>
        <taxon>ecological metagenomes</taxon>
    </lineage>
</organism>
<sequence>MQNKPNLPAPQMNVSSILTKDYENKSNWKLGENKANTKPIKANTRNVQIAVNLVNTTTNNNEPRTMNYSKQTQSNPTCSELVEPISRQAEKGFTCSGYGFCEI</sequence>
<feature type="non-terminal residue" evidence="2">
    <location>
        <position position="103"/>
    </location>
</feature>
<dbReference type="AlphaFoldDB" id="X1N9X5"/>
<comment type="caution">
    <text evidence="2">The sequence shown here is derived from an EMBL/GenBank/DDBJ whole genome shotgun (WGS) entry which is preliminary data.</text>
</comment>
<gene>
    <name evidence="2" type="ORF">S06H3_42652</name>
</gene>